<keyword evidence="4" id="KW-0560">Oxidoreductase</keyword>
<dbReference type="Gene3D" id="3.40.50.300">
    <property type="entry name" value="P-loop containing nucleotide triphosphate hydrolases"/>
    <property type="match status" value="1"/>
</dbReference>
<name>A0A084ALQ0_STACB</name>
<dbReference type="SUPFAM" id="SSF53271">
    <property type="entry name" value="PRTase-like"/>
    <property type="match status" value="1"/>
</dbReference>
<organism evidence="7 8">
    <name type="scientific">Stachybotrys chartarum (strain CBS 109288 / IBT 7711)</name>
    <name type="common">Toxic black mold</name>
    <name type="synonym">Stilbospora chartarum</name>
    <dbReference type="NCBI Taxonomy" id="1280523"/>
    <lineage>
        <taxon>Eukaryota</taxon>
        <taxon>Fungi</taxon>
        <taxon>Dikarya</taxon>
        <taxon>Ascomycota</taxon>
        <taxon>Pezizomycotina</taxon>
        <taxon>Sordariomycetes</taxon>
        <taxon>Hypocreomycetidae</taxon>
        <taxon>Hypocreales</taxon>
        <taxon>Stachybotryaceae</taxon>
        <taxon>Stachybotrys</taxon>
    </lineage>
</organism>
<keyword evidence="3" id="KW-0274">FAD</keyword>
<dbReference type="GO" id="GO:0019287">
    <property type="term" value="P:isopentenyl diphosphate biosynthetic process, mevalonate pathway"/>
    <property type="evidence" value="ECO:0007669"/>
    <property type="project" value="UniProtKB-UniPathway"/>
</dbReference>
<dbReference type="Proteomes" id="UP000028045">
    <property type="component" value="Unassembled WGS sequence"/>
</dbReference>
<evidence type="ECO:0000259" key="6">
    <source>
        <dbReference type="PROSITE" id="PS51387"/>
    </source>
</evidence>
<dbReference type="UniPathway" id="UPA00057">
    <property type="reaction ID" value="UER00099"/>
</dbReference>
<dbReference type="InterPro" id="IPR005919">
    <property type="entry name" value="Pmev_kin_anim"/>
</dbReference>
<dbReference type="Gene3D" id="3.30.465.10">
    <property type="match status" value="1"/>
</dbReference>
<evidence type="ECO:0000313" key="7">
    <source>
        <dbReference type="EMBL" id="KEY66229.1"/>
    </source>
</evidence>
<dbReference type="AlphaFoldDB" id="A0A084ALQ0"/>
<feature type="region of interest" description="Disordered" evidence="5">
    <location>
        <begin position="907"/>
        <end position="930"/>
    </location>
</feature>
<dbReference type="Gene3D" id="3.40.50.150">
    <property type="entry name" value="Vaccinia Virus protein VP39"/>
    <property type="match status" value="1"/>
</dbReference>
<accession>A0A084ALQ0</accession>
<dbReference type="Pfam" id="PF04275">
    <property type="entry name" value="P-mevalo_kinase"/>
    <property type="match status" value="1"/>
</dbReference>
<dbReference type="OrthoDB" id="363185at2759"/>
<dbReference type="InterPro" id="IPR029057">
    <property type="entry name" value="PRTase-like"/>
</dbReference>
<proteinExistence type="inferred from homology"/>
<evidence type="ECO:0000256" key="4">
    <source>
        <dbReference type="ARBA" id="ARBA00023002"/>
    </source>
</evidence>
<keyword evidence="8" id="KW-1185">Reference proteome</keyword>
<dbReference type="PANTHER" id="PTHR42973">
    <property type="entry name" value="BINDING OXIDOREDUCTASE, PUTATIVE (AFU_ORTHOLOGUE AFUA_1G17690)-RELATED"/>
    <property type="match status" value="1"/>
</dbReference>
<dbReference type="PROSITE" id="PS51387">
    <property type="entry name" value="FAD_PCMH"/>
    <property type="match status" value="1"/>
</dbReference>
<dbReference type="Gene3D" id="3.40.462.20">
    <property type="match status" value="1"/>
</dbReference>
<dbReference type="InterPro" id="IPR050416">
    <property type="entry name" value="FAD-linked_Oxidoreductase"/>
</dbReference>
<dbReference type="SUPFAM" id="SSF56176">
    <property type="entry name" value="FAD-binding/transporter-associated domain-like"/>
    <property type="match status" value="1"/>
</dbReference>
<protein>
    <recommendedName>
        <fullName evidence="6">FAD-binding PCMH-type domain-containing protein</fullName>
    </recommendedName>
</protein>
<dbReference type="InterPro" id="IPR027417">
    <property type="entry name" value="P-loop_NTPase"/>
</dbReference>
<evidence type="ECO:0000256" key="2">
    <source>
        <dbReference type="ARBA" id="ARBA00022630"/>
    </source>
</evidence>
<dbReference type="HOGENOM" id="CLU_003324_0_0_1"/>
<comment type="similarity">
    <text evidence="1">Belongs to the oxygen-dependent FAD-linked oxidoreductase family.</text>
</comment>
<dbReference type="Gene3D" id="3.40.50.2020">
    <property type="match status" value="1"/>
</dbReference>
<reference evidence="7 8" key="1">
    <citation type="journal article" date="2014" name="BMC Genomics">
        <title>Comparative genome sequencing reveals chemotype-specific gene clusters in the toxigenic black mold Stachybotrys.</title>
        <authorList>
            <person name="Semeiks J."/>
            <person name="Borek D."/>
            <person name="Otwinowski Z."/>
            <person name="Grishin N.V."/>
        </authorList>
    </citation>
    <scope>NUCLEOTIDE SEQUENCE [LARGE SCALE GENOMIC DNA]</scope>
    <source>
        <strain evidence="8">CBS 109288 / IBT 7711</strain>
    </source>
</reference>
<dbReference type="Pfam" id="PF01565">
    <property type="entry name" value="FAD_binding_4"/>
    <property type="match status" value="1"/>
</dbReference>
<dbReference type="GO" id="GO:0004631">
    <property type="term" value="F:phosphomevalonate kinase activity"/>
    <property type="evidence" value="ECO:0007669"/>
    <property type="project" value="InterPro"/>
</dbReference>
<dbReference type="InterPro" id="IPR016169">
    <property type="entry name" value="FAD-bd_PCMH_sub2"/>
</dbReference>
<evidence type="ECO:0000313" key="8">
    <source>
        <dbReference type="Proteomes" id="UP000028045"/>
    </source>
</evidence>
<dbReference type="PANTHER" id="PTHR42973:SF25">
    <property type="entry name" value="PHOSPHOMEVALONATE KINASE"/>
    <property type="match status" value="1"/>
</dbReference>
<sequence length="1160" mass="127174">MATLSALKCALRQQASTESSATQPLSPTQYSAGFDVLLQGDDKIYRNFIVPQLCQSLAPLFKSRAHISLLEVGPGPKSVLGYLPIHLRQKIRRYAAFEPNSLYATSLEEWLRSKSPLPCLETTSDILQMRFAADSDTTNCVISTNQLKDEQKFDVVLFCHSMYGMKPKRKFIEHALDMLVQQPQHGLVVVFHRDGNLHLDGLVCQRTASFPTGEIHVPIHDDTLDHFTRFAAGFVMQDKDTDRAIRVEWRDLCHALGRRDGAHPDHLIFSSPNIMLAFTKQATKLSELIAQVPLANREMTVKSWQARSHYPASIVRPTEVQHAQQCVLWALANGLGLAIVGGGHSGHCIQPNVVSVDMSAFNQVHIIPSNKEGQGFGVGSNSVVVVEAGCKTSDIIRKTMEVGLTVPLGARPSVGAGLWLQGGIGHLARLHGLACDSIVGAVMISVESGQILCVGHVPRQYQPVDAIRPENETDLLWALRGAGTNFGVVVSVTFKAYTAPIYSVRNWVIPLRDSSEASLKLGDFDKYVASQLPRNYSADAYLYWEAEQLHLGVTVFESAATELPSGNPISTLTLADTFLGSNCSLEVANGVSLFNSEMYISGMHSGHGGGKTSSFKRCLFLKHIGTEDVTRILIGAIEARPSPLCYFHMLQGGGAVDDLGDDATAFGCRDWTFACVITGVWPREHDGTNISRATVQWVYNIAEQLLPLSTGAYGADLGPDPRDTALASKAFGPNRSRLAYLKKKLDPKNVLSYVCPLLNMPEQQLIILVTGEVYAGKDYCANIWTSVFNASINGGFRARTISISEVCKREYAAATGADLERLLLDRTYKEQHRPALTRFFQDQVRQRPQLPEEHFMKVVYDAADVDVLLITGMRDQAPLATFSHLVPNRRLLEVCVKSSEDRQWAHATSLEIQNNGNGKKGSEDSTVDGSNLEALDYRPSLIFRNDRSGNEAAEQFAKQYLLPFFHEDLQRLAFMVRHVPGFPQPGINFRHVLDISQKPSGLALCTSLFQTRFTGNWGKIDAMVCCEAGGFVFASALAVRINLPLVLIRQAGKLPPPTVSVVKSPSHISSSVSTTTSEDKIEMSRGLISRGAAVVVIDDVLATGNTLLAVLRLLGEVGITAKDINVMVVAEFSIHRGRERLYKNGFGGVHIQSLLVFDGA</sequence>
<evidence type="ECO:0000256" key="5">
    <source>
        <dbReference type="SAM" id="MobiDB-lite"/>
    </source>
</evidence>
<evidence type="ECO:0000256" key="3">
    <source>
        <dbReference type="ARBA" id="ARBA00022827"/>
    </source>
</evidence>
<dbReference type="GO" id="GO:0006695">
    <property type="term" value="P:cholesterol biosynthetic process"/>
    <property type="evidence" value="ECO:0007669"/>
    <property type="project" value="InterPro"/>
</dbReference>
<dbReference type="CDD" id="cd06223">
    <property type="entry name" value="PRTases_typeI"/>
    <property type="match status" value="1"/>
</dbReference>
<dbReference type="Pfam" id="PF00156">
    <property type="entry name" value="Pribosyltran"/>
    <property type="match status" value="1"/>
</dbReference>
<dbReference type="GO" id="GO:0005737">
    <property type="term" value="C:cytoplasm"/>
    <property type="evidence" value="ECO:0007669"/>
    <property type="project" value="InterPro"/>
</dbReference>
<keyword evidence="2" id="KW-0285">Flavoprotein</keyword>
<dbReference type="GO" id="GO:0016491">
    <property type="term" value="F:oxidoreductase activity"/>
    <property type="evidence" value="ECO:0007669"/>
    <property type="project" value="UniProtKB-KW"/>
</dbReference>
<dbReference type="InterPro" id="IPR016166">
    <property type="entry name" value="FAD-bd_PCMH"/>
</dbReference>
<feature type="domain" description="FAD-binding PCMH-type" evidence="6">
    <location>
        <begin position="307"/>
        <end position="499"/>
    </location>
</feature>
<dbReference type="InterPro" id="IPR006094">
    <property type="entry name" value="Oxid_FAD_bind_N"/>
</dbReference>
<dbReference type="EMBL" id="KL648664">
    <property type="protein sequence ID" value="KEY66229.1"/>
    <property type="molecule type" value="Genomic_DNA"/>
</dbReference>
<dbReference type="InterPro" id="IPR036318">
    <property type="entry name" value="FAD-bd_PCMH-like_sf"/>
</dbReference>
<gene>
    <name evidence="7" type="ORF">S7711_09255</name>
</gene>
<dbReference type="GO" id="GO:0071949">
    <property type="term" value="F:FAD binding"/>
    <property type="evidence" value="ECO:0007669"/>
    <property type="project" value="InterPro"/>
</dbReference>
<evidence type="ECO:0000256" key="1">
    <source>
        <dbReference type="ARBA" id="ARBA00005466"/>
    </source>
</evidence>
<dbReference type="InterPro" id="IPR000836">
    <property type="entry name" value="PRTase_dom"/>
</dbReference>
<dbReference type="InterPro" id="IPR029063">
    <property type="entry name" value="SAM-dependent_MTases_sf"/>
</dbReference>